<dbReference type="RefSeq" id="WP_140457950.1">
    <property type="nucleotide sequence ID" value="NZ_BAABFI010000001.1"/>
</dbReference>
<comment type="caution">
    <text evidence="2">The sequence shown here is derived from an EMBL/GenBank/DDBJ whole genome shotgun (WGS) entry which is preliminary data.</text>
</comment>
<dbReference type="Proteomes" id="UP000618382">
    <property type="component" value="Unassembled WGS sequence"/>
</dbReference>
<dbReference type="AlphaFoldDB" id="A0A7Y9FFL0"/>
<evidence type="ECO:0000313" key="2">
    <source>
        <dbReference type="EMBL" id="NYD86295.1"/>
    </source>
</evidence>
<dbReference type="Pfam" id="PF18959">
    <property type="entry name" value="DUF5701"/>
    <property type="match status" value="1"/>
</dbReference>
<dbReference type="EMBL" id="JACCBK010000001">
    <property type="protein sequence ID" value="NYD86295.1"/>
    <property type="molecule type" value="Genomic_DNA"/>
</dbReference>
<dbReference type="InterPro" id="IPR043755">
    <property type="entry name" value="DUF5701"/>
</dbReference>
<sequence length="240" mass="24937">MGVPVVAVDPALPTVLADRSPAAAAVDLAAPHADELDRQVRALVESGVAATLGWDADALGARADALRHHLDALPQPGSTTWAGAPDDAVPFVLVLPAVDVNAAAPAMRRGGRLGVSVIPPDEAAGYRPAHGVEVPPEPYLLVGVDTGSTWCGTAPEQATAAVLAAGRTPLTMLEGVLLTVVRPDVLRPNRCYSLAGSRTGTDQRVPAVWISESRAKLGWCWDRNPHTWLGLASATTRLSP</sequence>
<reference evidence="1 4" key="2">
    <citation type="submission" date="2021-01" db="EMBL/GenBank/DDBJ databases">
        <title>Whole genome shotgun sequence of Cellulomonas oligotrophica NBRC 109435.</title>
        <authorList>
            <person name="Komaki H."/>
            <person name="Tamura T."/>
        </authorList>
    </citation>
    <scope>NUCLEOTIDE SEQUENCE [LARGE SCALE GENOMIC DNA]</scope>
    <source>
        <strain evidence="1 4">NBRC 109435</strain>
    </source>
</reference>
<dbReference type="EMBL" id="BONN01000004">
    <property type="protein sequence ID" value="GIG32814.1"/>
    <property type="molecule type" value="Genomic_DNA"/>
</dbReference>
<reference evidence="2 3" key="1">
    <citation type="submission" date="2020-07" db="EMBL/GenBank/DDBJ databases">
        <title>Sequencing the genomes of 1000 actinobacteria strains.</title>
        <authorList>
            <person name="Klenk H.-P."/>
        </authorList>
    </citation>
    <scope>NUCLEOTIDE SEQUENCE [LARGE SCALE GENOMIC DNA]</scope>
    <source>
        <strain evidence="2 3">DSM 24482</strain>
    </source>
</reference>
<evidence type="ECO:0000313" key="3">
    <source>
        <dbReference type="Proteomes" id="UP000577956"/>
    </source>
</evidence>
<proteinExistence type="predicted"/>
<accession>A0A7Y9FFL0</accession>
<organism evidence="2 3">
    <name type="scientific">Cellulomonas oligotrophica</name>
    <dbReference type="NCBI Taxonomy" id="931536"/>
    <lineage>
        <taxon>Bacteria</taxon>
        <taxon>Bacillati</taxon>
        <taxon>Actinomycetota</taxon>
        <taxon>Actinomycetes</taxon>
        <taxon>Micrococcales</taxon>
        <taxon>Cellulomonadaceae</taxon>
        <taxon>Cellulomonas</taxon>
    </lineage>
</organism>
<keyword evidence="4" id="KW-1185">Reference proteome</keyword>
<evidence type="ECO:0000313" key="1">
    <source>
        <dbReference type="EMBL" id="GIG32814.1"/>
    </source>
</evidence>
<dbReference type="Proteomes" id="UP000577956">
    <property type="component" value="Unassembled WGS sequence"/>
</dbReference>
<evidence type="ECO:0000313" key="4">
    <source>
        <dbReference type="Proteomes" id="UP000618382"/>
    </source>
</evidence>
<protein>
    <submittedName>
        <fullName evidence="2">Uncharacterized protein</fullName>
    </submittedName>
</protein>
<name>A0A7Y9FFL0_9CELL</name>
<gene>
    <name evidence="2" type="ORF">BKA21_001844</name>
    <name evidence="1" type="ORF">Col01nite_19730</name>
</gene>